<name>A0A183TIZ8_SCHSO</name>
<dbReference type="AlphaFoldDB" id="A0A183TIZ8"/>
<accession>A0A183TIZ8</accession>
<dbReference type="EMBL" id="UYSU01041090">
    <property type="protein sequence ID" value="VDM02833.1"/>
    <property type="molecule type" value="Genomic_DNA"/>
</dbReference>
<organism evidence="4">
    <name type="scientific">Schistocephalus solidus</name>
    <name type="common">Tapeworm</name>
    <dbReference type="NCBI Taxonomy" id="70667"/>
    <lineage>
        <taxon>Eukaryota</taxon>
        <taxon>Metazoa</taxon>
        <taxon>Spiralia</taxon>
        <taxon>Lophotrochozoa</taxon>
        <taxon>Platyhelminthes</taxon>
        <taxon>Cestoda</taxon>
        <taxon>Eucestoda</taxon>
        <taxon>Diphyllobothriidea</taxon>
        <taxon>Diphyllobothriidae</taxon>
        <taxon>Schistocephalus</taxon>
    </lineage>
</organism>
<keyword evidence="3" id="KW-1185">Reference proteome</keyword>
<reference evidence="2 3" key="2">
    <citation type="submission" date="2018-11" db="EMBL/GenBank/DDBJ databases">
        <authorList>
            <consortium name="Pathogen Informatics"/>
        </authorList>
    </citation>
    <scope>NUCLEOTIDE SEQUENCE [LARGE SCALE GENOMIC DNA]</scope>
    <source>
        <strain evidence="2 3">NST_G2</strain>
    </source>
</reference>
<evidence type="ECO:0000313" key="2">
    <source>
        <dbReference type="EMBL" id="VDM02833.1"/>
    </source>
</evidence>
<evidence type="ECO:0000313" key="3">
    <source>
        <dbReference type="Proteomes" id="UP000275846"/>
    </source>
</evidence>
<sequence>MFAGGNFSFTTVGIVDGSRPGGVRRASGQSNPGQSYDRQQYDRIDATSQPNSYTSSPPVYLSGQSTANWTAGPLQREPPKEFRPQMLDPEPANRKPTPTAYPAELDRNSAILQGEESFKAFRRVDEHAMLVSQQQQDNFTQLIWQLIYARNITSDLERVRAIFLWLCTKDLHKMNFDNVKPDSPEEILMGIRTGKSTYAQIFLTLCRNQIPQKLEDLNAPDDNGTVETRWCQLRNVIQSIALEVLGRARPQHQDWFDDNDADICNLLVEKYRLHKAYMDLRTDATKAAFLRCRHLVQQRLR</sequence>
<evidence type="ECO:0000256" key="1">
    <source>
        <dbReference type="SAM" id="MobiDB-lite"/>
    </source>
</evidence>
<gene>
    <name evidence="2" type="ORF">SSLN_LOCUS16447</name>
</gene>
<evidence type="ECO:0000313" key="4">
    <source>
        <dbReference type="WBParaSite" id="SSLN_0001707001-mRNA-1"/>
    </source>
</evidence>
<reference evidence="4" key="1">
    <citation type="submission" date="2016-06" db="UniProtKB">
        <authorList>
            <consortium name="WormBaseParasite"/>
        </authorList>
    </citation>
    <scope>IDENTIFICATION</scope>
</reference>
<dbReference type="OrthoDB" id="6129702at2759"/>
<protein>
    <submittedName>
        <fullName evidence="2 4">Uncharacterized protein</fullName>
    </submittedName>
</protein>
<dbReference type="PANTHER" id="PTHR47020:SF1">
    <property type="entry name" value="HILLARIN"/>
    <property type="match status" value="1"/>
</dbReference>
<dbReference type="WBParaSite" id="SSLN_0001707001-mRNA-1">
    <property type="protein sequence ID" value="SSLN_0001707001-mRNA-1"/>
    <property type="gene ID" value="SSLN_0001707001"/>
</dbReference>
<feature type="region of interest" description="Disordered" evidence="1">
    <location>
        <begin position="1"/>
        <end position="102"/>
    </location>
</feature>
<dbReference type="Proteomes" id="UP000275846">
    <property type="component" value="Unassembled WGS sequence"/>
</dbReference>
<feature type="compositionally biased region" description="Polar residues" evidence="1">
    <location>
        <begin position="46"/>
        <end position="69"/>
    </location>
</feature>
<dbReference type="PANTHER" id="PTHR47020">
    <property type="entry name" value="HILLARIN"/>
    <property type="match status" value="1"/>
</dbReference>
<dbReference type="InterPro" id="IPR053041">
    <property type="entry name" value="Transglut-like_Superfamily_Mod"/>
</dbReference>
<feature type="compositionally biased region" description="Polar residues" evidence="1">
    <location>
        <begin position="27"/>
        <end position="38"/>
    </location>
</feature>
<dbReference type="STRING" id="70667.A0A183TIZ8"/>
<proteinExistence type="predicted"/>